<evidence type="ECO:0000313" key="1">
    <source>
        <dbReference type="EMBL" id="KAJ1093294.1"/>
    </source>
</evidence>
<reference evidence="1" key="1">
    <citation type="journal article" date="2022" name="bioRxiv">
        <title>Sequencing and chromosome-scale assembly of the giantPleurodeles waltlgenome.</title>
        <authorList>
            <person name="Brown T."/>
            <person name="Elewa A."/>
            <person name="Iarovenko S."/>
            <person name="Subramanian E."/>
            <person name="Araus A.J."/>
            <person name="Petzold A."/>
            <person name="Susuki M."/>
            <person name="Suzuki K.-i.T."/>
            <person name="Hayashi T."/>
            <person name="Toyoda A."/>
            <person name="Oliveira C."/>
            <person name="Osipova E."/>
            <person name="Leigh N.D."/>
            <person name="Simon A."/>
            <person name="Yun M.H."/>
        </authorList>
    </citation>
    <scope>NUCLEOTIDE SEQUENCE</scope>
    <source>
        <strain evidence="1">20211129_DDA</strain>
        <tissue evidence="1">Liver</tissue>
    </source>
</reference>
<protein>
    <submittedName>
        <fullName evidence="1">Uncharacterized protein</fullName>
    </submittedName>
</protein>
<dbReference type="AlphaFoldDB" id="A0AAV7LQR1"/>
<dbReference type="EMBL" id="JANPWB010000015">
    <property type="protein sequence ID" value="KAJ1093294.1"/>
    <property type="molecule type" value="Genomic_DNA"/>
</dbReference>
<name>A0AAV7LQR1_PLEWA</name>
<gene>
    <name evidence="1" type="ORF">NDU88_006399</name>
</gene>
<evidence type="ECO:0000313" key="2">
    <source>
        <dbReference type="Proteomes" id="UP001066276"/>
    </source>
</evidence>
<comment type="caution">
    <text evidence="1">The sequence shown here is derived from an EMBL/GenBank/DDBJ whole genome shotgun (WGS) entry which is preliminary data.</text>
</comment>
<organism evidence="1 2">
    <name type="scientific">Pleurodeles waltl</name>
    <name type="common">Iberian ribbed newt</name>
    <dbReference type="NCBI Taxonomy" id="8319"/>
    <lineage>
        <taxon>Eukaryota</taxon>
        <taxon>Metazoa</taxon>
        <taxon>Chordata</taxon>
        <taxon>Craniata</taxon>
        <taxon>Vertebrata</taxon>
        <taxon>Euteleostomi</taxon>
        <taxon>Amphibia</taxon>
        <taxon>Batrachia</taxon>
        <taxon>Caudata</taxon>
        <taxon>Salamandroidea</taxon>
        <taxon>Salamandridae</taxon>
        <taxon>Pleurodelinae</taxon>
        <taxon>Pleurodeles</taxon>
    </lineage>
</organism>
<proteinExistence type="predicted"/>
<keyword evidence="2" id="KW-1185">Reference proteome</keyword>
<accession>A0AAV7LQR1</accession>
<dbReference type="Proteomes" id="UP001066276">
    <property type="component" value="Chromosome 11"/>
</dbReference>
<sequence>MGSGSRLTKGCPSPGSRCLAWQQHLKRSLLKNASEGRASLSPASSPITTDLLSQWRITSLSSRSVCLGTAKVLRRPPAPPIYGPRVPPHQELLVAQIQLPGTVAAD</sequence>